<accession>A0A0H3XI36</accession>
<evidence type="ECO:0000256" key="1">
    <source>
        <dbReference type="SAM" id="Phobius"/>
    </source>
</evidence>
<dbReference type="InterPro" id="IPR020042">
    <property type="entry name" value="DUF4311"/>
</dbReference>
<dbReference type="KEGG" id="seri:SERIO_v1c05260"/>
<keyword evidence="1" id="KW-0472">Membrane</keyword>
<feature type="transmembrane region" description="Helical" evidence="1">
    <location>
        <begin position="154"/>
        <end position="171"/>
    </location>
</feature>
<protein>
    <submittedName>
        <fullName evidence="2">Membrane protein</fullName>
    </submittedName>
</protein>
<evidence type="ECO:0000313" key="2">
    <source>
        <dbReference type="EMBL" id="AKM54100.1"/>
    </source>
</evidence>
<reference evidence="3" key="2">
    <citation type="submission" date="2015-06" db="EMBL/GenBank/DDBJ databases">
        <title>Complete genome sequence of Spiroplasma eriocheiris TDA-040725-5 (DSM 21848).</title>
        <authorList>
            <person name="Lo W.-S."/>
            <person name="Kuo C.-H."/>
        </authorList>
    </citation>
    <scope>NUCLEOTIDE SEQUENCE [LARGE SCALE GENOMIC DNA]</scope>
    <source>
        <strain evidence="3">TDA-040725-5</strain>
    </source>
</reference>
<dbReference type="PATRIC" id="fig|743698.3.peg.525"/>
<reference evidence="2 3" key="1">
    <citation type="journal article" date="2015" name="Genome Biol. Evol.">
        <title>Found and Lost: The Fates of Horizontally Acquired Genes in Arthropod-Symbiotic Spiroplasma.</title>
        <authorList>
            <person name="Lo W.S."/>
            <person name="Gasparich G.E."/>
            <person name="Kuo C.H."/>
        </authorList>
    </citation>
    <scope>NUCLEOTIDE SEQUENCE [LARGE SCALE GENOMIC DNA]</scope>
    <source>
        <strain evidence="3">TDA-040725-5</strain>
    </source>
</reference>
<feature type="transmembrane region" description="Helical" evidence="1">
    <location>
        <begin position="111"/>
        <end position="134"/>
    </location>
</feature>
<dbReference type="RefSeq" id="WP_073797398.1">
    <property type="nucleotide sequence ID" value="NZ_CP011856.1"/>
</dbReference>
<gene>
    <name evidence="2" type="ORF">SERIO_v1c05260</name>
</gene>
<name>A0A0H3XI36_9MOLU</name>
<dbReference type="EMBL" id="CP011856">
    <property type="protein sequence ID" value="AKM54100.1"/>
    <property type="molecule type" value="Genomic_DNA"/>
</dbReference>
<proteinExistence type="predicted"/>
<organism evidence="2 3">
    <name type="scientific">Spiroplasma eriocheiris</name>
    <dbReference type="NCBI Taxonomy" id="315358"/>
    <lineage>
        <taxon>Bacteria</taxon>
        <taxon>Bacillati</taxon>
        <taxon>Mycoplasmatota</taxon>
        <taxon>Mollicutes</taxon>
        <taxon>Entomoplasmatales</taxon>
        <taxon>Spiroplasmataceae</taxon>
        <taxon>Spiroplasma</taxon>
    </lineage>
</organism>
<sequence>MSLGIAVIIAIIIGALVGLSIGIGTARMFHAPEKQALGTFRTLGEINACNGDPVSHFAFGLGFFFNSTASAIGTGALTQDVIHRIITNWGIALAKLCTRKKDTFQVMRSPLMVGVGSMIIGIVVMPIMITIYSYIPRQLSSIASGILSPAANYLFNYIMPVLFLIAALDAGKKIGLPAIIFGVLSQFISGNAIPGIVLGILVGSSWDQKGILSVQFWVLFVLTIVLFILIAYFRNITWNDIIHLKPVKASGLKMLGDLAQLGHVNIEYNLTSHPGIIDEVQ</sequence>
<feature type="transmembrane region" description="Helical" evidence="1">
    <location>
        <begin position="214"/>
        <end position="233"/>
    </location>
</feature>
<evidence type="ECO:0000313" key="3">
    <source>
        <dbReference type="Proteomes" id="UP000035661"/>
    </source>
</evidence>
<keyword evidence="3" id="KW-1185">Reference proteome</keyword>
<keyword evidence="1" id="KW-1133">Transmembrane helix</keyword>
<dbReference type="Proteomes" id="UP000035661">
    <property type="component" value="Chromosome"/>
</dbReference>
<keyword evidence="1" id="KW-0812">Transmembrane</keyword>
<dbReference type="Pfam" id="PF14188">
    <property type="entry name" value="DUF4311"/>
    <property type="match status" value="1"/>
</dbReference>
<dbReference type="AlphaFoldDB" id="A0A0H3XI36"/>
<dbReference type="STRING" id="315358.SERIO_v1c05260"/>
<feature type="transmembrane region" description="Helical" evidence="1">
    <location>
        <begin position="6"/>
        <end position="26"/>
    </location>
</feature>
<feature type="transmembrane region" description="Helical" evidence="1">
    <location>
        <begin position="178"/>
        <end position="202"/>
    </location>
</feature>